<feature type="domain" description="Guanylate cyclase" evidence="8">
    <location>
        <begin position="542"/>
        <end position="676"/>
    </location>
</feature>
<dbReference type="Pfam" id="PF00211">
    <property type="entry name" value="Guanylate_cyc"/>
    <property type="match status" value="1"/>
</dbReference>
<dbReference type="PANTHER" id="PTHR11920:SF335">
    <property type="entry name" value="GUANYLATE CYCLASE"/>
    <property type="match status" value="1"/>
</dbReference>
<evidence type="ECO:0000256" key="5">
    <source>
        <dbReference type="ARBA" id="ARBA00023136"/>
    </source>
</evidence>
<evidence type="ECO:0000256" key="2">
    <source>
        <dbReference type="ARBA" id="ARBA00022692"/>
    </source>
</evidence>
<dbReference type="GO" id="GO:0000166">
    <property type="term" value="F:nucleotide binding"/>
    <property type="evidence" value="ECO:0007669"/>
    <property type="project" value="UniProtKB-KW"/>
</dbReference>
<evidence type="ECO:0000256" key="3">
    <source>
        <dbReference type="ARBA" id="ARBA00022741"/>
    </source>
</evidence>
<keyword evidence="5 7" id="KW-0472">Membrane</keyword>
<comment type="subcellular location">
    <subcellularLocation>
        <location evidence="1">Membrane</location>
    </subcellularLocation>
</comment>
<keyword evidence="2 7" id="KW-0812">Transmembrane</keyword>
<dbReference type="GO" id="GO:0004383">
    <property type="term" value="F:guanylate cyclase activity"/>
    <property type="evidence" value="ECO:0007669"/>
    <property type="project" value="TreeGrafter"/>
</dbReference>
<keyword evidence="10" id="KW-1185">Reference proteome</keyword>
<dbReference type="SMART" id="SM00044">
    <property type="entry name" value="CYCc"/>
    <property type="match status" value="1"/>
</dbReference>
<dbReference type="InterPro" id="IPR050401">
    <property type="entry name" value="Cyclic_nucleotide_synthase"/>
</dbReference>
<dbReference type="Gene3D" id="3.30.70.1230">
    <property type="entry name" value="Nucleotide cyclase"/>
    <property type="match status" value="1"/>
</dbReference>
<dbReference type="InterPro" id="IPR001054">
    <property type="entry name" value="A/G_cyclase"/>
</dbReference>
<proteinExistence type="predicted"/>
<keyword evidence="6" id="KW-0456">Lyase</keyword>
<comment type="caution">
    <text evidence="9">The sequence shown here is derived from an EMBL/GenBank/DDBJ whole genome shotgun (WGS) entry which is preliminary data.</text>
</comment>
<gene>
    <name evidence="9" type="ORF">SEMRO_296_G110590.1</name>
</gene>
<dbReference type="EMBL" id="CAICTM010000295">
    <property type="protein sequence ID" value="CAB9507180.1"/>
    <property type="molecule type" value="Genomic_DNA"/>
</dbReference>
<evidence type="ECO:0000256" key="4">
    <source>
        <dbReference type="ARBA" id="ARBA00022989"/>
    </source>
</evidence>
<evidence type="ECO:0000256" key="7">
    <source>
        <dbReference type="SAM" id="Phobius"/>
    </source>
</evidence>
<dbReference type="OrthoDB" id="40333at2759"/>
<dbReference type="SUPFAM" id="SSF55073">
    <property type="entry name" value="Nucleotide cyclase"/>
    <property type="match status" value="1"/>
</dbReference>
<dbReference type="GO" id="GO:0035556">
    <property type="term" value="P:intracellular signal transduction"/>
    <property type="evidence" value="ECO:0007669"/>
    <property type="project" value="InterPro"/>
</dbReference>
<organism evidence="9 10">
    <name type="scientific">Seminavis robusta</name>
    <dbReference type="NCBI Taxonomy" id="568900"/>
    <lineage>
        <taxon>Eukaryota</taxon>
        <taxon>Sar</taxon>
        <taxon>Stramenopiles</taxon>
        <taxon>Ochrophyta</taxon>
        <taxon>Bacillariophyta</taxon>
        <taxon>Bacillariophyceae</taxon>
        <taxon>Bacillariophycidae</taxon>
        <taxon>Naviculales</taxon>
        <taxon>Naviculaceae</taxon>
        <taxon>Seminavis</taxon>
    </lineage>
</organism>
<dbReference type="GO" id="GO:0001653">
    <property type="term" value="F:peptide receptor activity"/>
    <property type="evidence" value="ECO:0007669"/>
    <property type="project" value="TreeGrafter"/>
</dbReference>
<accession>A0A9N8DRU8</accession>
<feature type="transmembrane region" description="Helical" evidence="7">
    <location>
        <begin position="53"/>
        <end position="74"/>
    </location>
</feature>
<feature type="transmembrane region" description="Helical" evidence="7">
    <location>
        <begin position="431"/>
        <end position="453"/>
    </location>
</feature>
<evidence type="ECO:0000256" key="6">
    <source>
        <dbReference type="ARBA" id="ARBA00023239"/>
    </source>
</evidence>
<dbReference type="PANTHER" id="PTHR11920">
    <property type="entry name" value="GUANYLYL CYCLASE"/>
    <property type="match status" value="1"/>
</dbReference>
<keyword evidence="3" id="KW-0547">Nucleotide-binding</keyword>
<dbReference type="InterPro" id="IPR029787">
    <property type="entry name" value="Nucleotide_cyclase"/>
</dbReference>
<evidence type="ECO:0000259" key="8">
    <source>
        <dbReference type="PROSITE" id="PS50125"/>
    </source>
</evidence>
<dbReference type="PROSITE" id="PS50125">
    <property type="entry name" value="GUANYLATE_CYCLASE_2"/>
    <property type="match status" value="1"/>
</dbReference>
<dbReference type="GO" id="GO:0004016">
    <property type="term" value="F:adenylate cyclase activity"/>
    <property type="evidence" value="ECO:0007669"/>
    <property type="project" value="TreeGrafter"/>
</dbReference>
<dbReference type="AlphaFoldDB" id="A0A9N8DRU8"/>
<evidence type="ECO:0000313" key="9">
    <source>
        <dbReference type="EMBL" id="CAB9507180.1"/>
    </source>
</evidence>
<dbReference type="GO" id="GO:0005886">
    <property type="term" value="C:plasma membrane"/>
    <property type="evidence" value="ECO:0007669"/>
    <property type="project" value="TreeGrafter"/>
</dbReference>
<protein>
    <submittedName>
        <fullName evidence="9">Receptor-type guanylate cyclase gcy</fullName>
    </submittedName>
</protein>
<dbReference type="CDD" id="cd07302">
    <property type="entry name" value="CHD"/>
    <property type="match status" value="1"/>
</dbReference>
<sequence>MTSARTPSAMSGAFSSGHLGASQSNYSHDQDHVECGQDEVNNLTRNETKQIRFWKALVVFLLLLTACVVSAGSYKIMRSDEENTYKNAYNQVVQIIRSAAEFHSSNLFVSFSAFSDTITESADSLDETFPFVSIPMFETMAAHVRSTTGAEMINWHARVEEDQLEAWNNYTQSNYKTNLAMSRATALKLQPKGSSVKPIDFMDGDIAPHPYIPNFKEGGIILAPTYGEGPYYPAWMVSPPIFNPSFINSDPAPWVLKKEVSAVMEARRLVLTDTVAVENLANRAIKLEDHEAYHASLVDYVNEEGESAFMHPHSAVMVPVFERLHDPESRIVGTFAVVITWDRYLVNLLPEGVDGIICVLRNSCGKAWTYELHGNSAYYIGEGDFHDPAYSDTEAVIPFDDPNSDPVNGECHYSYHVYSSDPFHGNCMSSLPWTMALVMAATFSVMIISFVIYDWFNAKRNKKVVGHATNTNAIVASLFPHDVKNRLMEEQEEKKVQTKKAMDPLSNFLNNSERQSLSTISECPASCRKKADPIADLYPECTVYFADIAGFTAWSSSRQPVDVFRLLEAIYSEFDRIAKRRRVFKVETIGDCYVAITGIPKQHKDHAVAMAKFAWDTRDKMRDVTKSLRSSLGEDTGTLDLRIGLHSGPVTAGVLRGEKARFQLFGDTVNTAARMESNGLKGKIQISMETADSLCGQGKDNWFTAREDLIEAKGKGKLQTFWMENARPGSCDNQASLSGSSCMIDMDEDESESTADTSLVETTCATENVESKYVDV</sequence>
<keyword evidence="9" id="KW-0675">Receptor</keyword>
<dbReference type="Proteomes" id="UP001153069">
    <property type="component" value="Unassembled WGS sequence"/>
</dbReference>
<dbReference type="GO" id="GO:0007168">
    <property type="term" value="P:receptor guanylyl cyclase signaling pathway"/>
    <property type="evidence" value="ECO:0007669"/>
    <property type="project" value="TreeGrafter"/>
</dbReference>
<keyword evidence="4 7" id="KW-1133">Transmembrane helix</keyword>
<reference evidence="9" key="1">
    <citation type="submission" date="2020-06" db="EMBL/GenBank/DDBJ databases">
        <authorList>
            <consortium name="Plant Systems Biology data submission"/>
        </authorList>
    </citation>
    <scope>NUCLEOTIDE SEQUENCE</scope>
    <source>
        <strain evidence="9">D6</strain>
    </source>
</reference>
<evidence type="ECO:0000256" key="1">
    <source>
        <dbReference type="ARBA" id="ARBA00004370"/>
    </source>
</evidence>
<evidence type="ECO:0000313" key="10">
    <source>
        <dbReference type="Proteomes" id="UP001153069"/>
    </source>
</evidence>
<name>A0A9N8DRU8_9STRA</name>